<reference evidence="1 2" key="1">
    <citation type="submission" date="2016-11" db="EMBL/GenBank/DDBJ databases">
        <authorList>
            <person name="Jaros S."/>
            <person name="Januszkiewicz K."/>
            <person name="Wedrychowicz H."/>
        </authorList>
    </citation>
    <scope>NUCLEOTIDE SEQUENCE [LARGE SCALE GENOMIC DNA]</scope>
    <source>
        <strain evidence="1 2">CECT 7868</strain>
    </source>
</reference>
<dbReference type="AlphaFoldDB" id="A0A1M6EY01"/>
<evidence type="ECO:0000313" key="2">
    <source>
        <dbReference type="Proteomes" id="UP000184608"/>
    </source>
</evidence>
<accession>A0A1M6EY01</accession>
<sequence length="160" mass="18458">MSETIIGYINSVPKNELIDLERDVQQVTPFGFKFTDELKLYNYPESHLQRNDITQFVISDSNTSNTATILLEEEDYDPNDVSESDFQKKFPSMLKDRVFEITKIIKCLVQKNCVRELGFSISFCDEIEQIKHVSIESFENIVVADCVNSCPPNTLYLIDK</sequence>
<dbReference type="RefSeq" id="WP_073606130.1">
    <property type="nucleotide sequence ID" value="NZ_FQXZ01000054.1"/>
</dbReference>
<proteinExistence type="predicted"/>
<protein>
    <submittedName>
        <fullName evidence="1">Uncharacterized protein</fullName>
    </submittedName>
</protein>
<evidence type="ECO:0000313" key="1">
    <source>
        <dbReference type="EMBL" id="SHI90354.1"/>
    </source>
</evidence>
<dbReference type="Proteomes" id="UP000184608">
    <property type="component" value="Unassembled WGS sequence"/>
</dbReference>
<gene>
    <name evidence="1" type="ORF">VA7868_04544</name>
</gene>
<organism evidence="1 2">
    <name type="scientific">Vibrio aerogenes CECT 7868</name>
    <dbReference type="NCBI Taxonomy" id="1216006"/>
    <lineage>
        <taxon>Bacteria</taxon>
        <taxon>Pseudomonadati</taxon>
        <taxon>Pseudomonadota</taxon>
        <taxon>Gammaproteobacteria</taxon>
        <taxon>Vibrionales</taxon>
        <taxon>Vibrionaceae</taxon>
        <taxon>Vibrio</taxon>
    </lineage>
</organism>
<name>A0A1M6EY01_9VIBR</name>
<dbReference type="EMBL" id="FQXZ01000054">
    <property type="protein sequence ID" value="SHI90354.1"/>
    <property type="molecule type" value="Genomic_DNA"/>
</dbReference>
<keyword evidence="2" id="KW-1185">Reference proteome</keyword>
<dbReference type="OrthoDB" id="7066977at2"/>